<sequence length="109" mass="12615">MVYSVKQDTFLVISYRNGSFVNEKWLYSIIASKQEYLDKYRDLIIQESALEAHFSDVINGFVRIGSVDKGKSRLRPSVSEEVDDLRRLEQNLLTSLTRFPQQSRVPIAT</sequence>
<organism evidence="1 2">
    <name type="scientific">Zophobas morio</name>
    <dbReference type="NCBI Taxonomy" id="2755281"/>
    <lineage>
        <taxon>Eukaryota</taxon>
        <taxon>Metazoa</taxon>
        <taxon>Ecdysozoa</taxon>
        <taxon>Arthropoda</taxon>
        <taxon>Hexapoda</taxon>
        <taxon>Insecta</taxon>
        <taxon>Pterygota</taxon>
        <taxon>Neoptera</taxon>
        <taxon>Endopterygota</taxon>
        <taxon>Coleoptera</taxon>
        <taxon>Polyphaga</taxon>
        <taxon>Cucujiformia</taxon>
        <taxon>Tenebrionidae</taxon>
        <taxon>Zophobas</taxon>
    </lineage>
</organism>
<dbReference type="AlphaFoldDB" id="A0AA38MQW9"/>
<proteinExistence type="predicted"/>
<name>A0AA38MQW9_9CUCU</name>
<evidence type="ECO:0000313" key="1">
    <source>
        <dbReference type="EMBL" id="KAJ3665136.1"/>
    </source>
</evidence>
<keyword evidence="2" id="KW-1185">Reference proteome</keyword>
<comment type="caution">
    <text evidence="1">The sequence shown here is derived from an EMBL/GenBank/DDBJ whole genome shotgun (WGS) entry which is preliminary data.</text>
</comment>
<protein>
    <submittedName>
        <fullName evidence="1">Uncharacterized protein</fullName>
    </submittedName>
</protein>
<evidence type="ECO:0000313" key="2">
    <source>
        <dbReference type="Proteomes" id="UP001168821"/>
    </source>
</evidence>
<reference evidence="1" key="1">
    <citation type="journal article" date="2023" name="G3 (Bethesda)">
        <title>Whole genome assemblies of Zophobas morio and Tenebrio molitor.</title>
        <authorList>
            <person name="Kaur S."/>
            <person name="Stinson S.A."/>
            <person name="diCenzo G.C."/>
        </authorList>
    </citation>
    <scope>NUCLEOTIDE SEQUENCE</scope>
    <source>
        <strain evidence="1">QUZm001</strain>
    </source>
</reference>
<dbReference type="EMBL" id="JALNTZ010000001">
    <property type="protein sequence ID" value="KAJ3665136.1"/>
    <property type="molecule type" value="Genomic_DNA"/>
</dbReference>
<dbReference type="Proteomes" id="UP001168821">
    <property type="component" value="Unassembled WGS sequence"/>
</dbReference>
<accession>A0AA38MQW9</accession>
<gene>
    <name evidence="1" type="ORF">Zmor_000648</name>
</gene>